<evidence type="ECO:0008006" key="3">
    <source>
        <dbReference type="Google" id="ProtNLM"/>
    </source>
</evidence>
<dbReference type="RefSeq" id="WP_101193658.1">
    <property type="nucleotide sequence ID" value="NZ_JAYRQC010000121.1"/>
</dbReference>
<evidence type="ECO:0000313" key="2">
    <source>
        <dbReference type="Proteomes" id="UP000242861"/>
    </source>
</evidence>
<proteinExistence type="predicted"/>
<dbReference type="Proteomes" id="UP000242861">
    <property type="component" value="Unassembled WGS sequence"/>
</dbReference>
<dbReference type="EMBL" id="PIYS01000018">
    <property type="protein sequence ID" value="PKF70925.1"/>
    <property type="molecule type" value="Genomic_DNA"/>
</dbReference>
<reference evidence="2" key="1">
    <citation type="submission" date="2017-12" db="EMBL/GenBank/DDBJ databases">
        <authorList>
            <person name="Yu X.-Y."/>
        </authorList>
    </citation>
    <scope>NUCLEOTIDE SEQUENCE [LARGE SCALE GENOMIC DNA]</scope>
    <source>
        <strain evidence="2">ZYSR67-Z</strain>
    </source>
</reference>
<dbReference type="Pfam" id="PF05742">
    <property type="entry name" value="TANGO2"/>
    <property type="match status" value="1"/>
</dbReference>
<protein>
    <recommendedName>
        <fullName evidence="3">NRDE family protein</fullName>
    </recommendedName>
</protein>
<comment type="caution">
    <text evidence="1">The sequence shown here is derived from an EMBL/GenBank/DDBJ whole genome shotgun (WGS) entry which is preliminary data.</text>
</comment>
<dbReference type="Gene3D" id="3.60.60.10">
    <property type="entry name" value="Penicillin V Acylase, Chain A"/>
    <property type="match status" value="1"/>
</dbReference>
<dbReference type="PANTHER" id="PTHR17985">
    <property type="entry name" value="SER/THR-RICH PROTEIN T10 IN DGCR REGION"/>
    <property type="match status" value="1"/>
</dbReference>
<dbReference type="PANTHER" id="PTHR17985:SF8">
    <property type="entry name" value="TRANSPORT AND GOLGI ORGANIZATION PROTEIN 2 HOMOLOG"/>
    <property type="match status" value="1"/>
</dbReference>
<accession>A0A2I0CP56</accession>
<gene>
    <name evidence="1" type="ORF">CW360_10410</name>
</gene>
<evidence type="ECO:0000313" key="1">
    <source>
        <dbReference type="EMBL" id="PKF70925.1"/>
    </source>
</evidence>
<dbReference type="InterPro" id="IPR008551">
    <property type="entry name" value="TANGO2"/>
</dbReference>
<organism evidence="1 2">
    <name type="scientific">Pseudomonas fluvialis</name>
    <dbReference type="NCBI Taxonomy" id="1793966"/>
    <lineage>
        <taxon>Bacteria</taxon>
        <taxon>Pseudomonadati</taxon>
        <taxon>Pseudomonadota</taxon>
        <taxon>Gammaproteobacteria</taxon>
        <taxon>Pseudomonadales</taxon>
        <taxon>Pseudomonadaceae</taxon>
        <taxon>Pseudomonas</taxon>
    </lineage>
</organism>
<sequence>MCLLAFAWRPGHPQPLLVLANRDEFYARPSQALSEWPDSPGLFAGRDLQAGGTWLGVDRRGRFAALTNIRDPRQPPGQHSRGALPRDFLQGELSITDYLARLQAQLPRYAGFNLLLGDGQQLCHLNARSGQARVLAPGLYALSNADLDSPWPKLLRLRQGLAEHLDADDERLLELLADRQPATDAELPDTGIGQASERLLSSIFIHSAHYGTRASTLLRQFADGRQQLRERRFGPLGQALGETRLHLPG</sequence>
<name>A0A2I0CP56_9PSED</name>
<dbReference type="AlphaFoldDB" id="A0A2I0CP56"/>